<dbReference type="AlphaFoldDB" id="A0A512I993"/>
<feature type="transmembrane region" description="Helical" evidence="1">
    <location>
        <begin position="7"/>
        <end position="24"/>
    </location>
</feature>
<sequence length="128" mass="13165">MSARIRWSRWLVAAGLLGLLVGALDPLEGSLVILAGAALAALGAHLGRSRRRQYASWSLVLVTTGVAAMWIASAAGGFGPGTGRSPGWGALVLLPYAAGWLLGLAVAVVTLIELLTRRPQADRAAPGE</sequence>
<protein>
    <recommendedName>
        <fullName evidence="4">Major facilitator superfamily (MFS) profile domain-containing protein</fullName>
    </recommendedName>
</protein>
<evidence type="ECO:0000256" key="1">
    <source>
        <dbReference type="SAM" id="Phobius"/>
    </source>
</evidence>
<reference evidence="2 3" key="1">
    <citation type="submission" date="2019-07" db="EMBL/GenBank/DDBJ databases">
        <title>Whole genome shotgun sequence of Kocuria turfanensis NBRC 107627.</title>
        <authorList>
            <person name="Hosoyama A."/>
            <person name="Uohara A."/>
            <person name="Ohji S."/>
            <person name="Ichikawa N."/>
        </authorList>
    </citation>
    <scope>NUCLEOTIDE SEQUENCE [LARGE SCALE GENOMIC DNA]</scope>
    <source>
        <strain evidence="2 3">NBRC 107627</strain>
    </source>
</reference>
<dbReference type="Proteomes" id="UP000321103">
    <property type="component" value="Unassembled WGS sequence"/>
</dbReference>
<name>A0A512I993_9MICC</name>
<evidence type="ECO:0008006" key="4">
    <source>
        <dbReference type="Google" id="ProtNLM"/>
    </source>
</evidence>
<dbReference type="EMBL" id="BJZS01000014">
    <property type="protein sequence ID" value="GEO94282.1"/>
    <property type="molecule type" value="Genomic_DNA"/>
</dbReference>
<accession>A0A512I993</accession>
<keyword evidence="1" id="KW-0472">Membrane</keyword>
<keyword evidence="1" id="KW-1133">Transmembrane helix</keyword>
<evidence type="ECO:0000313" key="3">
    <source>
        <dbReference type="Proteomes" id="UP000321103"/>
    </source>
</evidence>
<proteinExistence type="predicted"/>
<keyword evidence="3" id="KW-1185">Reference proteome</keyword>
<feature type="transmembrane region" description="Helical" evidence="1">
    <location>
        <begin position="93"/>
        <end position="115"/>
    </location>
</feature>
<comment type="caution">
    <text evidence="2">The sequence shown here is derived from an EMBL/GenBank/DDBJ whole genome shotgun (WGS) entry which is preliminary data.</text>
</comment>
<gene>
    <name evidence="2" type="ORF">KTU01_04050</name>
</gene>
<dbReference type="RefSeq" id="WP_062734465.1">
    <property type="nucleotide sequence ID" value="NZ_BJZS01000014.1"/>
</dbReference>
<feature type="transmembrane region" description="Helical" evidence="1">
    <location>
        <begin position="30"/>
        <end position="47"/>
    </location>
</feature>
<keyword evidence="1" id="KW-0812">Transmembrane</keyword>
<organism evidence="2 3">
    <name type="scientific">Kocuria turfanensis</name>
    <dbReference type="NCBI Taxonomy" id="388357"/>
    <lineage>
        <taxon>Bacteria</taxon>
        <taxon>Bacillati</taxon>
        <taxon>Actinomycetota</taxon>
        <taxon>Actinomycetes</taxon>
        <taxon>Micrococcales</taxon>
        <taxon>Micrococcaceae</taxon>
        <taxon>Kocuria</taxon>
    </lineage>
</organism>
<evidence type="ECO:0000313" key="2">
    <source>
        <dbReference type="EMBL" id="GEO94282.1"/>
    </source>
</evidence>
<feature type="transmembrane region" description="Helical" evidence="1">
    <location>
        <begin position="54"/>
        <end position="73"/>
    </location>
</feature>